<evidence type="ECO:0000313" key="1">
    <source>
        <dbReference type="EMBL" id="KGN93493.1"/>
    </source>
</evidence>
<proteinExistence type="predicted"/>
<accession>A0AB34PE07</accession>
<reference evidence="1 2" key="1">
    <citation type="submission" date="2014-08" db="EMBL/GenBank/DDBJ databases">
        <title>Porphyromonas crevioricanis strain:COT-253_OH1447 Genome sequencing.</title>
        <authorList>
            <person name="Wallis C."/>
            <person name="Deusch O."/>
            <person name="O'Flynn C."/>
            <person name="Davis I."/>
            <person name="Jospin G."/>
            <person name="Darling A.E."/>
            <person name="Coil D.A."/>
            <person name="Alexiev A."/>
            <person name="Horsfall A."/>
            <person name="Kirkwood N."/>
            <person name="Harris S."/>
            <person name="Eisen J.A."/>
        </authorList>
    </citation>
    <scope>NUCLEOTIDE SEQUENCE [LARGE SCALE GENOMIC DNA]</scope>
    <source>
        <strain evidence="2">COT-253 OH1447</strain>
    </source>
</reference>
<name>A0AB34PE07_9PORP</name>
<comment type="caution">
    <text evidence="1">The sequence shown here is derived from an EMBL/GenBank/DDBJ whole genome shotgun (WGS) entry which is preliminary data.</text>
</comment>
<dbReference type="Proteomes" id="UP000030136">
    <property type="component" value="Unassembled WGS sequence"/>
</dbReference>
<organism evidence="1 2">
    <name type="scientific">Porphyromonas crevioricanis</name>
    <dbReference type="NCBI Taxonomy" id="393921"/>
    <lineage>
        <taxon>Bacteria</taxon>
        <taxon>Pseudomonadati</taxon>
        <taxon>Bacteroidota</taxon>
        <taxon>Bacteroidia</taxon>
        <taxon>Bacteroidales</taxon>
        <taxon>Porphyromonadaceae</taxon>
        <taxon>Porphyromonas</taxon>
    </lineage>
</organism>
<evidence type="ECO:0000313" key="2">
    <source>
        <dbReference type="Proteomes" id="UP000030136"/>
    </source>
</evidence>
<sequence>MDMFIKMYLLLTVRFEHYKSKQNLTVSELFRARNVLHLIACQTTKGAIFAAPNKYVGVVGKGPNNLYQFPGQGWEGCR</sequence>
<dbReference type="AlphaFoldDB" id="A0AB34PE07"/>
<dbReference type="EMBL" id="JQJC01000027">
    <property type="protein sequence ID" value="KGN93493.1"/>
    <property type="molecule type" value="Genomic_DNA"/>
</dbReference>
<gene>
    <name evidence="1" type="ORF">HQ38_09095</name>
</gene>
<protein>
    <submittedName>
        <fullName evidence="1">Uncharacterized protein</fullName>
    </submittedName>
</protein>